<reference evidence="2 3" key="1">
    <citation type="submission" date="2019-06" db="EMBL/GenBank/DDBJ databases">
        <title>Sequencing the genomes of 1000 actinobacteria strains.</title>
        <authorList>
            <person name="Klenk H.-P."/>
        </authorList>
    </citation>
    <scope>NUCLEOTIDE SEQUENCE [LARGE SCALE GENOMIC DNA]</scope>
    <source>
        <strain evidence="2 3">DSM 45928</strain>
    </source>
</reference>
<organism evidence="2 3">
    <name type="scientific">Stackebrandtia endophytica</name>
    <dbReference type="NCBI Taxonomy" id="1496996"/>
    <lineage>
        <taxon>Bacteria</taxon>
        <taxon>Bacillati</taxon>
        <taxon>Actinomycetota</taxon>
        <taxon>Actinomycetes</taxon>
        <taxon>Glycomycetales</taxon>
        <taxon>Glycomycetaceae</taxon>
        <taxon>Stackebrandtia</taxon>
    </lineage>
</organism>
<dbReference type="EMBL" id="VFOW01000001">
    <property type="protein sequence ID" value="TQL78353.1"/>
    <property type="molecule type" value="Genomic_DNA"/>
</dbReference>
<protein>
    <submittedName>
        <fullName evidence="2">Uncharacterized protein</fullName>
    </submittedName>
</protein>
<comment type="caution">
    <text evidence="2">The sequence shown here is derived from an EMBL/GenBank/DDBJ whole genome shotgun (WGS) entry which is preliminary data.</text>
</comment>
<dbReference type="Proteomes" id="UP000317043">
    <property type="component" value="Unassembled WGS sequence"/>
</dbReference>
<keyword evidence="1" id="KW-0812">Transmembrane</keyword>
<evidence type="ECO:0000256" key="1">
    <source>
        <dbReference type="SAM" id="Phobius"/>
    </source>
</evidence>
<dbReference type="AlphaFoldDB" id="A0A543B0J3"/>
<evidence type="ECO:0000313" key="3">
    <source>
        <dbReference type="Proteomes" id="UP000317043"/>
    </source>
</evidence>
<sequence length="163" mass="17364">MLFNRITRWGGALQTRRGQRILRRIVFPVSIAALVSALGLAGFARLGGSPASAERPFTWDGGTVFVAGSVTPDVYTTCTITYGDGDRRDVEVPGQTGGLRLTTWFDGAGSMVCGRSVSVTTGWQSILYPLAENRTVTVLLAVVAGASWWLGRGAKASVGRKRT</sequence>
<gene>
    <name evidence="2" type="ORF">FB566_3936</name>
</gene>
<dbReference type="InParanoid" id="A0A543B0J3"/>
<keyword evidence="3" id="KW-1185">Reference proteome</keyword>
<dbReference type="RefSeq" id="WP_142042669.1">
    <property type="nucleotide sequence ID" value="NZ_JBHTGS010000004.1"/>
</dbReference>
<proteinExistence type="predicted"/>
<keyword evidence="1" id="KW-1133">Transmembrane helix</keyword>
<feature type="transmembrane region" description="Helical" evidence="1">
    <location>
        <begin position="21"/>
        <end position="44"/>
    </location>
</feature>
<accession>A0A543B0J3</accession>
<keyword evidence="1" id="KW-0472">Membrane</keyword>
<evidence type="ECO:0000313" key="2">
    <source>
        <dbReference type="EMBL" id="TQL78353.1"/>
    </source>
</evidence>
<dbReference type="OrthoDB" id="5196523at2"/>
<name>A0A543B0J3_9ACTN</name>